<dbReference type="CDD" id="cd06170">
    <property type="entry name" value="LuxR_C_like"/>
    <property type="match status" value="1"/>
</dbReference>
<evidence type="ECO:0000313" key="9">
    <source>
        <dbReference type="EMBL" id="AEM87155.1"/>
    </source>
</evidence>
<dbReference type="InterPro" id="IPR039420">
    <property type="entry name" value="WalR-like"/>
</dbReference>
<dbReference type="InterPro" id="IPR058245">
    <property type="entry name" value="NreC/VraR/RcsB-like_REC"/>
</dbReference>
<accession>G2NWX1</accession>
<dbReference type="PANTHER" id="PTHR43214:SF24">
    <property type="entry name" value="TRANSCRIPTIONAL REGULATORY PROTEIN NARL-RELATED"/>
    <property type="match status" value="1"/>
</dbReference>
<keyword evidence="3" id="KW-0238">DNA-binding</keyword>
<feature type="region of interest" description="Disordered" evidence="6">
    <location>
        <begin position="1"/>
        <end position="74"/>
    </location>
</feature>
<dbReference type="AlphaFoldDB" id="G2NWX1"/>
<dbReference type="SMART" id="SM00421">
    <property type="entry name" value="HTH_LUXR"/>
    <property type="match status" value="1"/>
</dbReference>
<dbReference type="KEGG" id="svl:Strvi_7824"/>
<evidence type="ECO:0000313" key="10">
    <source>
        <dbReference type="Proteomes" id="UP000008703"/>
    </source>
</evidence>
<dbReference type="Gene3D" id="3.40.50.2300">
    <property type="match status" value="1"/>
</dbReference>
<evidence type="ECO:0000256" key="1">
    <source>
        <dbReference type="ARBA" id="ARBA00022553"/>
    </source>
</evidence>
<keyword evidence="4" id="KW-0804">Transcription</keyword>
<dbReference type="InterPro" id="IPR016032">
    <property type="entry name" value="Sig_transdc_resp-reg_C-effctor"/>
</dbReference>
<dbReference type="CDD" id="cd17535">
    <property type="entry name" value="REC_NarL-like"/>
    <property type="match status" value="1"/>
</dbReference>
<dbReference type="PROSITE" id="PS50043">
    <property type="entry name" value="HTH_LUXR_2"/>
    <property type="match status" value="1"/>
</dbReference>
<evidence type="ECO:0000259" key="8">
    <source>
        <dbReference type="PROSITE" id="PS50110"/>
    </source>
</evidence>
<feature type="compositionally biased region" description="Low complexity" evidence="6">
    <location>
        <begin position="12"/>
        <end position="74"/>
    </location>
</feature>
<feature type="domain" description="Response regulatory" evidence="8">
    <location>
        <begin position="79"/>
        <end position="197"/>
    </location>
</feature>
<organism evidence="9 10">
    <name type="scientific">Streptomyces violaceusniger (strain Tu 4113)</name>
    <dbReference type="NCBI Taxonomy" id="653045"/>
    <lineage>
        <taxon>Bacteria</taxon>
        <taxon>Bacillati</taxon>
        <taxon>Actinomycetota</taxon>
        <taxon>Actinomycetes</taxon>
        <taxon>Kitasatosporales</taxon>
        <taxon>Streptomycetaceae</taxon>
        <taxon>Streptomyces</taxon>
        <taxon>Streptomyces violaceusniger group</taxon>
    </lineage>
</organism>
<feature type="modified residue" description="4-aspartylphosphate" evidence="5">
    <location>
        <position position="130"/>
    </location>
</feature>
<evidence type="ECO:0000256" key="3">
    <source>
        <dbReference type="ARBA" id="ARBA00023125"/>
    </source>
</evidence>
<dbReference type="SUPFAM" id="SSF46894">
    <property type="entry name" value="C-terminal effector domain of the bipartite response regulators"/>
    <property type="match status" value="1"/>
</dbReference>
<sequence length="300" mass="30511">MTTAPDPASGTRSSDPAPGARPAAPASGAAPVDPVPGATSPDRASGTAASDPSSGPAAPDPTSRTAAPDPSSGSAAPIRVLLADDQRLVRSAFAMLVSSARDMDVVGQAGTGREAVELARTARADLVVMDIRMPDLDGIEATRRIAADEDLAGVKVLVLTTYDTDEHIVEALRAGASGFLVKDTRPAELLDAIRTVAAGESLLSPGPTARLIARVLRLPDAPPPGAPAPAALAALSERERQVLALVARGLNNAEAAQTLGLSPLTAKTHVSRIMGKLGARDRAQLVIVAYESGLVTPSRS</sequence>
<dbReference type="PANTHER" id="PTHR43214">
    <property type="entry name" value="TWO-COMPONENT RESPONSE REGULATOR"/>
    <property type="match status" value="1"/>
</dbReference>
<evidence type="ECO:0000256" key="4">
    <source>
        <dbReference type="ARBA" id="ARBA00023163"/>
    </source>
</evidence>
<dbReference type="Pfam" id="PF00072">
    <property type="entry name" value="Response_reg"/>
    <property type="match status" value="1"/>
</dbReference>
<dbReference type="InterPro" id="IPR001789">
    <property type="entry name" value="Sig_transdc_resp-reg_receiver"/>
</dbReference>
<dbReference type="PRINTS" id="PR00038">
    <property type="entry name" value="HTHLUXR"/>
</dbReference>
<keyword evidence="2" id="KW-0805">Transcription regulation</keyword>
<evidence type="ECO:0000256" key="2">
    <source>
        <dbReference type="ARBA" id="ARBA00023015"/>
    </source>
</evidence>
<name>G2NWX1_STRV4</name>
<dbReference type="GO" id="GO:0006355">
    <property type="term" value="P:regulation of DNA-templated transcription"/>
    <property type="evidence" value="ECO:0007669"/>
    <property type="project" value="InterPro"/>
</dbReference>
<dbReference type="InterPro" id="IPR000792">
    <property type="entry name" value="Tscrpt_reg_LuxR_C"/>
</dbReference>
<dbReference type="Proteomes" id="UP000008703">
    <property type="component" value="Chromosome"/>
</dbReference>
<keyword evidence="1 5" id="KW-0597">Phosphoprotein</keyword>
<dbReference type="EMBL" id="CP002994">
    <property type="protein sequence ID" value="AEM87155.1"/>
    <property type="molecule type" value="Genomic_DNA"/>
</dbReference>
<dbReference type="Pfam" id="PF00196">
    <property type="entry name" value="GerE"/>
    <property type="match status" value="1"/>
</dbReference>
<keyword evidence="10" id="KW-1185">Reference proteome</keyword>
<evidence type="ECO:0000256" key="6">
    <source>
        <dbReference type="SAM" id="MobiDB-lite"/>
    </source>
</evidence>
<evidence type="ECO:0000259" key="7">
    <source>
        <dbReference type="PROSITE" id="PS50043"/>
    </source>
</evidence>
<evidence type="ECO:0000256" key="5">
    <source>
        <dbReference type="PROSITE-ProRule" id="PRU00169"/>
    </source>
</evidence>
<dbReference type="SMART" id="SM00448">
    <property type="entry name" value="REC"/>
    <property type="match status" value="1"/>
</dbReference>
<dbReference type="PROSITE" id="PS50110">
    <property type="entry name" value="RESPONSE_REGULATORY"/>
    <property type="match status" value="1"/>
</dbReference>
<feature type="domain" description="HTH luxR-type" evidence="7">
    <location>
        <begin position="228"/>
        <end position="293"/>
    </location>
</feature>
<gene>
    <name evidence="9" type="ORF">Strvi_7824</name>
</gene>
<proteinExistence type="predicted"/>
<dbReference type="HOGENOM" id="CLU_000445_90_10_11"/>
<dbReference type="eggNOG" id="COG2197">
    <property type="taxonomic scope" value="Bacteria"/>
</dbReference>
<dbReference type="SUPFAM" id="SSF52172">
    <property type="entry name" value="CheY-like"/>
    <property type="match status" value="1"/>
</dbReference>
<dbReference type="GO" id="GO:0003677">
    <property type="term" value="F:DNA binding"/>
    <property type="evidence" value="ECO:0007669"/>
    <property type="project" value="UniProtKB-KW"/>
</dbReference>
<dbReference type="InterPro" id="IPR011006">
    <property type="entry name" value="CheY-like_superfamily"/>
</dbReference>
<dbReference type="GO" id="GO:0000160">
    <property type="term" value="P:phosphorelay signal transduction system"/>
    <property type="evidence" value="ECO:0007669"/>
    <property type="project" value="InterPro"/>
</dbReference>
<reference evidence="9" key="1">
    <citation type="submission" date="2011-08" db="EMBL/GenBank/DDBJ databases">
        <title>Complete sequence of chromosome of Streptomyces violaceusniger Tu 4113.</title>
        <authorList>
            <consortium name="US DOE Joint Genome Institute"/>
            <person name="Lucas S."/>
            <person name="Han J."/>
            <person name="Lapidus A."/>
            <person name="Cheng J.-F."/>
            <person name="Goodwin L."/>
            <person name="Pitluck S."/>
            <person name="Peters L."/>
            <person name="Ivanova N."/>
            <person name="Daligault H."/>
            <person name="Detter J.C."/>
            <person name="Han C."/>
            <person name="Tapia R."/>
            <person name="Land M."/>
            <person name="Hauser L."/>
            <person name="Kyrpides N."/>
            <person name="Ivanova N."/>
            <person name="Pagani I."/>
            <person name="Hagen A."/>
            <person name="Katz L."/>
            <person name="Fiedler H.-P."/>
            <person name="Keasling J."/>
            <person name="Fortman J."/>
            <person name="Woyke T."/>
        </authorList>
    </citation>
    <scope>NUCLEOTIDE SEQUENCE [LARGE SCALE GENOMIC DNA]</scope>
    <source>
        <strain evidence="9">Tu 4113</strain>
    </source>
</reference>
<protein>
    <submittedName>
        <fullName evidence="9">Two component transcriptional regulator, LuxR family</fullName>
    </submittedName>
</protein>